<dbReference type="EMBL" id="CP069105">
    <property type="protein sequence ID" value="QSS55195.1"/>
    <property type="molecule type" value="Genomic_DNA"/>
</dbReference>
<dbReference type="Proteomes" id="UP000663419">
    <property type="component" value="Chromosome 4"/>
</dbReference>
<protein>
    <submittedName>
        <fullName evidence="1">Cell cycle control protein</fullName>
    </submittedName>
</protein>
<dbReference type="AlphaFoldDB" id="A0A8A1LQ09"/>
<name>A0A8A1LQ09_AJEC8</name>
<evidence type="ECO:0000313" key="2">
    <source>
        <dbReference type="Proteomes" id="UP000663419"/>
    </source>
</evidence>
<accession>A0A8A1LQ09</accession>
<organism evidence="1 2">
    <name type="scientific">Ajellomyces capsulatus (strain H88)</name>
    <name type="common">Darling's disease fungus</name>
    <name type="synonym">Histoplasma capsulatum</name>
    <dbReference type="NCBI Taxonomy" id="544711"/>
    <lineage>
        <taxon>Eukaryota</taxon>
        <taxon>Fungi</taxon>
        <taxon>Dikarya</taxon>
        <taxon>Ascomycota</taxon>
        <taxon>Pezizomycotina</taxon>
        <taxon>Eurotiomycetes</taxon>
        <taxon>Eurotiomycetidae</taxon>
        <taxon>Onygenales</taxon>
        <taxon>Ajellomycetaceae</taxon>
        <taxon>Histoplasma</taxon>
    </lineage>
</organism>
<dbReference type="VEuPathDB" id="FungiDB:I7I53_03007"/>
<gene>
    <name evidence="1" type="ORF">I7I53_03007</name>
</gene>
<reference evidence="1" key="1">
    <citation type="submission" date="2021-01" db="EMBL/GenBank/DDBJ databases">
        <title>Chromosome-level genome assembly of a human fungal pathogen reveals clustering of transcriptionally co-regulated genes.</title>
        <authorList>
            <person name="Voorhies M."/>
            <person name="Cohen S."/>
            <person name="Shea T.P."/>
            <person name="Petrus S."/>
            <person name="Munoz J.F."/>
            <person name="Poplawski S."/>
            <person name="Goldman W.E."/>
            <person name="Michael T."/>
            <person name="Cuomo C.A."/>
            <person name="Sil A."/>
            <person name="Beyhan S."/>
        </authorList>
    </citation>
    <scope>NUCLEOTIDE SEQUENCE</scope>
    <source>
        <strain evidence="1">H88</strain>
    </source>
</reference>
<evidence type="ECO:0000313" key="1">
    <source>
        <dbReference type="EMBL" id="QSS55195.1"/>
    </source>
</evidence>
<proteinExistence type="predicted"/>
<sequence length="45" mass="4869">MAILSLLVVPTARLKFSMSKAEQGQLISRPAAHSRLCSSQRTARG</sequence>